<evidence type="ECO:0000313" key="3">
    <source>
        <dbReference type="Proteomes" id="UP000694844"/>
    </source>
</evidence>
<reference evidence="4" key="1">
    <citation type="submission" date="2025-08" db="UniProtKB">
        <authorList>
            <consortium name="RefSeq"/>
        </authorList>
    </citation>
    <scope>IDENTIFICATION</scope>
    <source>
        <tissue evidence="4">Whole sample</tissue>
    </source>
</reference>
<evidence type="ECO:0000313" key="4">
    <source>
        <dbReference type="RefSeq" id="XP_022340463.1"/>
    </source>
</evidence>
<protein>
    <submittedName>
        <fullName evidence="4">Collagen alpha-5(VI) chain-like isoform X1</fullName>
    </submittedName>
</protein>
<dbReference type="PANTHER" id="PTHR24020:SF84">
    <property type="entry name" value="VWFA DOMAIN-CONTAINING PROTEIN"/>
    <property type="match status" value="1"/>
</dbReference>
<dbReference type="InterPro" id="IPR002035">
    <property type="entry name" value="VWF_A"/>
</dbReference>
<name>A0A8B8EL86_CRAVI</name>
<feature type="domain" description="VWFA" evidence="2">
    <location>
        <begin position="586"/>
        <end position="767"/>
    </location>
</feature>
<dbReference type="PROSITE" id="PS50234">
    <property type="entry name" value="VWFA"/>
    <property type="match status" value="4"/>
</dbReference>
<feature type="domain" description="VWFA" evidence="2">
    <location>
        <begin position="400"/>
        <end position="567"/>
    </location>
</feature>
<dbReference type="InterPro" id="IPR036465">
    <property type="entry name" value="vWFA_dom_sf"/>
</dbReference>
<feature type="signal peptide" evidence="1">
    <location>
        <begin position="1"/>
        <end position="25"/>
    </location>
</feature>
<feature type="domain" description="VWFA" evidence="2">
    <location>
        <begin position="39"/>
        <end position="210"/>
    </location>
</feature>
<evidence type="ECO:0000256" key="1">
    <source>
        <dbReference type="SAM" id="SignalP"/>
    </source>
</evidence>
<sequence>MNSAVATQVTWTLVVLLLSPVLIESQRSPFTGQGCEVVDLIFILDRSWSLRSPENFQKELNFVAQVVSVLDFDKSRVSVVTFSDDADLNIKFNDYFRLDDFQRAVRALPWIGGNTYTHKAIEMMLQEYNQHVRDRAGITTIGVVVTDGGSTDPYKLEDVVKVVHNDRIEMFAIGVGDEVNQQELEMLASGYDHVYLLNDLNSLSDVQDKLTARFCRGTPAPSTQDQNSDSCVNKPAHVVMVLEGSLPTLQYQQGLALISDLVTRLTSSIGRSHQFRLIRGWFHGSVLSFANVQGFLKELRRTPPRLALAAAGDILERDINPGSLAITVVIGQSAMRSIINMLEENTQAAYVIGFGNSFRRSVLEKTLPASNIFFVQTREQSVKVAQKLSFDLCSGCEDMDLYFLLDTSYSIGPEKFARECKLASDISLRIQNTTSSITTIDYSDTAMMHIYGDGHRFSSLILSHKWRGGNTMTHSALEMALSASAAKSRERKQVVILMSDGASTSPDRTEKMARKIHQRPLETFVIGIGENANVEELKVIASSPSHLYMDSSVTADQLANAICRGEISDHDNKVPSDNQDCSNAFDIVFVLDSSWSLNSEKNFKKELRFVKNLADNLQLDDFNHVTASVITYADQAKEFTFRSKTEFLRTLEELPWIGGNTYTDRALDLVLQSVERRVNSVYSGSERALVVVVITDGGATSPFALQKVISKLKRFRFVKIIAVGVGVSINIKELEMIASDPSDNHMFMVDDLGVNNKILQSLLTSQICRDTKYLPLVSPPLSINCPVAANLVFVLDSSSSLGVVKNPDVNFLKEIAFVIDVIKLGNIDFRQSRVSVITYSDVIKLHQYHSENDLVSNIIHLPFLGGNTFTDIALELMLDELNYFHSVSNGRGSTIGVVLTDGQSTRPALTTSMARRIHGVGHRIVAIGVGRRVDIHMLTEIASLPKNQNVFLLDELDWRSSFLSSLHNQC</sequence>
<dbReference type="CDD" id="cd01450">
    <property type="entry name" value="vWFA_subfamily_ECM"/>
    <property type="match status" value="1"/>
</dbReference>
<dbReference type="GeneID" id="111135055"/>
<dbReference type="Proteomes" id="UP000694844">
    <property type="component" value="Chromosome 5"/>
</dbReference>
<accession>A0A8B8EL86</accession>
<proteinExistence type="predicted"/>
<dbReference type="OrthoDB" id="441660at2759"/>
<dbReference type="PANTHER" id="PTHR24020">
    <property type="entry name" value="COLLAGEN ALPHA"/>
    <property type="match status" value="1"/>
</dbReference>
<dbReference type="Gene3D" id="3.40.50.410">
    <property type="entry name" value="von Willebrand factor, type A domain"/>
    <property type="match status" value="4"/>
</dbReference>
<dbReference type="PRINTS" id="PR00453">
    <property type="entry name" value="VWFADOMAIN"/>
</dbReference>
<feature type="chain" id="PRO_5034594118" evidence="1">
    <location>
        <begin position="26"/>
        <end position="970"/>
    </location>
</feature>
<dbReference type="SUPFAM" id="SSF53300">
    <property type="entry name" value="vWA-like"/>
    <property type="match status" value="4"/>
</dbReference>
<keyword evidence="1" id="KW-0732">Signal</keyword>
<dbReference type="SMART" id="SM00327">
    <property type="entry name" value="VWA"/>
    <property type="match status" value="4"/>
</dbReference>
<dbReference type="Pfam" id="PF00092">
    <property type="entry name" value="VWA"/>
    <property type="match status" value="4"/>
</dbReference>
<feature type="domain" description="VWFA" evidence="2">
    <location>
        <begin position="790"/>
        <end position="966"/>
    </location>
</feature>
<evidence type="ECO:0000259" key="2">
    <source>
        <dbReference type="PROSITE" id="PS50234"/>
    </source>
</evidence>
<dbReference type="AlphaFoldDB" id="A0A8B8EL86"/>
<dbReference type="RefSeq" id="XP_022340463.1">
    <property type="nucleotide sequence ID" value="XM_022484755.1"/>
</dbReference>
<organism evidence="3 4">
    <name type="scientific">Crassostrea virginica</name>
    <name type="common">Eastern oyster</name>
    <dbReference type="NCBI Taxonomy" id="6565"/>
    <lineage>
        <taxon>Eukaryota</taxon>
        <taxon>Metazoa</taxon>
        <taxon>Spiralia</taxon>
        <taxon>Lophotrochozoa</taxon>
        <taxon>Mollusca</taxon>
        <taxon>Bivalvia</taxon>
        <taxon>Autobranchia</taxon>
        <taxon>Pteriomorphia</taxon>
        <taxon>Ostreida</taxon>
        <taxon>Ostreoidea</taxon>
        <taxon>Ostreidae</taxon>
        <taxon>Crassostrea</taxon>
    </lineage>
</organism>
<dbReference type="InterPro" id="IPR050525">
    <property type="entry name" value="ECM_Assembly_Org"/>
</dbReference>
<dbReference type="KEGG" id="cvn:111135055"/>
<keyword evidence="3" id="KW-1185">Reference proteome</keyword>
<gene>
    <name evidence="4" type="primary">LOC111135055</name>
</gene>